<proteinExistence type="predicted"/>
<organism evidence="3 4">
    <name type="scientific">Pseudonocardia oroxyli</name>
    <dbReference type="NCBI Taxonomy" id="366584"/>
    <lineage>
        <taxon>Bacteria</taxon>
        <taxon>Bacillati</taxon>
        <taxon>Actinomycetota</taxon>
        <taxon>Actinomycetes</taxon>
        <taxon>Pseudonocardiales</taxon>
        <taxon>Pseudonocardiaceae</taxon>
        <taxon>Pseudonocardia</taxon>
    </lineage>
</organism>
<evidence type="ECO:0000256" key="1">
    <source>
        <dbReference type="SAM" id="MobiDB-lite"/>
    </source>
</evidence>
<dbReference type="OrthoDB" id="9803580at2"/>
<dbReference type="Proteomes" id="UP000198967">
    <property type="component" value="Unassembled WGS sequence"/>
</dbReference>
<dbReference type="SUPFAM" id="SSF53223">
    <property type="entry name" value="Aminoacid dehydrogenase-like, N-terminal domain"/>
    <property type="match status" value="1"/>
</dbReference>
<dbReference type="InterPro" id="IPR020630">
    <property type="entry name" value="THF_DH/CycHdrlase_cat_dom"/>
</dbReference>
<dbReference type="SUPFAM" id="SSF51735">
    <property type="entry name" value="NAD(P)-binding Rossmann-fold domains"/>
    <property type="match status" value="1"/>
</dbReference>
<feature type="domain" description="Tetrahydrofolate dehydrogenase/cyclohydrolase catalytic" evidence="2">
    <location>
        <begin position="55"/>
        <end position="129"/>
    </location>
</feature>
<evidence type="ECO:0000313" key="3">
    <source>
        <dbReference type="EMBL" id="SDH68856.1"/>
    </source>
</evidence>
<feature type="compositionally biased region" description="Polar residues" evidence="1">
    <location>
        <begin position="277"/>
        <end position="293"/>
    </location>
</feature>
<dbReference type="GO" id="GO:0016787">
    <property type="term" value="F:hydrolase activity"/>
    <property type="evidence" value="ECO:0007669"/>
    <property type="project" value="UniProtKB-KW"/>
</dbReference>
<sequence>MSSAQYRVPGAAILREVVEAYQPYREIITEQLTRALVLRFDSGPDAPGDWALRVAASQVSAEQKQRTFERLGASADIKVLGPDTEWAELDEHLAAANETPDIAAVIVQTPPPRHLVPLLDHIAPAKDIDALGADSARPACATADGITRVAAPYLEHGASVAVIGSRGFVGSGVVTLLRRGGHEPLELDQGDDLRQVREVDVVISTTGRAGLLTAEHLHRDHQLVVDSGFIPYPSGPIGDVHPSAAHLPRAITLYPAGSDPWRWPPSPNDSPSKSPPQTSDRGASSAPTSTTPNYAAPPRHSR</sequence>
<dbReference type="AlphaFoldDB" id="A0A1G8EG93"/>
<dbReference type="STRING" id="366584.SAMN05216377_13519"/>
<evidence type="ECO:0000313" key="4">
    <source>
        <dbReference type="Proteomes" id="UP000198967"/>
    </source>
</evidence>
<dbReference type="Gene3D" id="3.40.50.10860">
    <property type="entry name" value="Leucine Dehydrogenase, chain A, domain 1"/>
    <property type="match status" value="1"/>
</dbReference>
<dbReference type="RefSeq" id="WP_093089856.1">
    <property type="nucleotide sequence ID" value="NZ_FNBE01000035.1"/>
</dbReference>
<feature type="region of interest" description="Disordered" evidence="1">
    <location>
        <begin position="257"/>
        <end position="302"/>
    </location>
</feature>
<dbReference type="EMBL" id="FNBE01000035">
    <property type="protein sequence ID" value="SDH68856.1"/>
    <property type="molecule type" value="Genomic_DNA"/>
</dbReference>
<accession>A0A1G8EG93</accession>
<keyword evidence="4" id="KW-1185">Reference proteome</keyword>
<dbReference type="InterPro" id="IPR036291">
    <property type="entry name" value="NAD(P)-bd_dom_sf"/>
</dbReference>
<dbReference type="InterPro" id="IPR046346">
    <property type="entry name" value="Aminoacid_DH-like_N_sf"/>
</dbReference>
<dbReference type="Gene3D" id="3.40.50.720">
    <property type="entry name" value="NAD(P)-binding Rossmann-like Domain"/>
    <property type="match status" value="1"/>
</dbReference>
<gene>
    <name evidence="3" type="ORF">SAMN05216377_13519</name>
</gene>
<reference evidence="3 4" key="1">
    <citation type="submission" date="2016-10" db="EMBL/GenBank/DDBJ databases">
        <authorList>
            <person name="de Groot N.N."/>
        </authorList>
    </citation>
    <scope>NUCLEOTIDE SEQUENCE [LARGE SCALE GENOMIC DNA]</scope>
    <source>
        <strain evidence="3 4">CGMCC 4.3143</strain>
    </source>
</reference>
<evidence type="ECO:0000259" key="2">
    <source>
        <dbReference type="Pfam" id="PF00763"/>
    </source>
</evidence>
<dbReference type="Pfam" id="PF00763">
    <property type="entry name" value="THF_DHG_CYH"/>
    <property type="match status" value="1"/>
</dbReference>
<name>A0A1G8EG93_PSEOR</name>
<dbReference type="GO" id="GO:0004488">
    <property type="term" value="F:methylenetetrahydrofolate dehydrogenase (NADP+) activity"/>
    <property type="evidence" value="ECO:0007669"/>
    <property type="project" value="InterPro"/>
</dbReference>
<keyword evidence="3" id="KW-0378">Hydrolase</keyword>
<protein>
    <submittedName>
        <fullName evidence="3">5,10-methylene-tetrahydrofolate dehydrogenase/Methenyl tetrahydrofolate cyclohydrolase</fullName>
    </submittedName>
</protein>